<reference evidence="2" key="1">
    <citation type="journal article" date="2014" name="Front. Microbiol.">
        <title>High frequency of phylogenetically diverse reductive dehalogenase-homologous genes in deep subseafloor sedimentary metagenomes.</title>
        <authorList>
            <person name="Kawai M."/>
            <person name="Futagami T."/>
            <person name="Toyoda A."/>
            <person name="Takaki Y."/>
            <person name="Nishi S."/>
            <person name="Hori S."/>
            <person name="Arai W."/>
            <person name="Tsubouchi T."/>
            <person name="Morono Y."/>
            <person name="Uchiyama I."/>
            <person name="Ito T."/>
            <person name="Fujiyama A."/>
            <person name="Inagaki F."/>
            <person name="Takami H."/>
        </authorList>
    </citation>
    <scope>NUCLEOTIDE SEQUENCE</scope>
    <source>
        <strain evidence="2">Expedition CK06-06</strain>
    </source>
</reference>
<comment type="caution">
    <text evidence="2">The sequence shown here is derived from an EMBL/GenBank/DDBJ whole genome shotgun (WGS) entry which is preliminary data.</text>
</comment>
<proteinExistence type="predicted"/>
<dbReference type="EMBL" id="BARV01015598">
    <property type="protein sequence ID" value="GAI31840.1"/>
    <property type="molecule type" value="Genomic_DNA"/>
</dbReference>
<evidence type="ECO:0000259" key="1">
    <source>
        <dbReference type="Pfam" id="PF18894"/>
    </source>
</evidence>
<dbReference type="Pfam" id="PF18894">
    <property type="entry name" value="PhageMetallopep"/>
    <property type="match status" value="1"/>
</dbReference>
<dbReference type="AlphaFoldDB" id="X1NYI1"/>
<feature type="domain" description="Putative phage metallopeptidase" evidence="1">
    <location>
        <begin position="5"/>
        <end position="107"/>
    </location>
</feature>
<evidence type="ECO:0000313" key="2">
    <source>
        <dbReference type="EMBL" id="GAI31840.1"/>
    </source>
</evidence>
<dbReference type="InterPro" id="IPR043998">
    <property type="entry name" value="Put_Metallopep"/>
</dbReference>
<accession>X1NYI1</accession>
<organism evidence="2">
    <name type="scientific">marine sediment metagenome</name>
    <dbReference type="NCBI Taxonomy" id="412755"/>
    <lineage>
        <taxon>unclassified sequences</taxon>
        <taxon>metagenomes</taxon>
        <taxon>ecological metagenomes</taxon>
    </lineage>
</organism>
<protein>
    <recommendedName>
        <fullName evidence="1">Putative phage metallopeptidase domain-containing protein</fullName>
    </recommendedName>
</protein>
<name>X1NYI1_9ZZZZ</name>
<gene>
    <name evidence="2" type="ORF">S06H3_26939</name>
</gene>
<sequence length="124" mass="14389">MARIKYERAYDIQILVRKIARKLEMTYIEQGNVVCFRSSGSRAKGTIARCWALPVILQQALNTKPCYAIEVIGERFDKLSQNEKEKVIIHEMLHIPKAFGGGLKMHGYVDNKRISEAFKKWKYL</sequence>